<dbReference type="RefSeq" id="WP_219937128.1">
    <property type="nucleotide sequence ID" value="NZ_JAGFNY010000007.1"/>
</dbReference>
<dbReference type="Pfam" id="PF08206">
    <property type="entry name" value="OB_RNB"/>
    <property type="match status" value="1"/>
</dbReference>
<dbReference type="NCBIfam" id="TIGR00358">
    <property type="entry name" value="3_prime_RNase"/>
    <property type="match status" value="1"/>
</dbReference>
<dbReference type="PANTHER" id="PTHR23355:SF37">
    <property type="entry name" value="EXORIBONUCLEASE 2"/>
    <property type="match status" value="1"/>
</dbReference>
<comment type="caution">
    <text evidence="12">The sequence shown here is derived from an EMBL/GenBank/DDBJ whole genome shotgun (WGS) entry which is preliminary data.</text>
</comment>
<sequence length="671" mass="76417">MLFNDPALLKLKNTFEKEKVRKEGFIKATERGFGFLECDKDSFFITPNDMKNVMHGDKISAVIETDSEKKSKAIPEKLIEPFLSRFVGTVLFVGGKLNVLVDHPSIKNKLFADDKRTEDKSKLSNGDYVICILTNHPLKSKGSFKAEIIERICAKDDPKAPWSVSLRRYDLPLREPDDEEFTFNENDLPREDLTEIPFVTIDSAHTEDMDDALFIEKKGDDFVLYVAIADPTGYISQDSKLNDIASHRAFSIYLPGFNIPMLPRKLSDNLCSLREGEIRKALVGIITVKKDGFIETDKTQFKLADIKSKGKLIYNEISDYIEGVENCSFTPSEEIKGIIDLLVEFTHVRDNFRSTHAAAFKNRPDYEFILTEEGALDHIEVNFRRIANQIVEESMIVANIAAGNFLANKLNSGIYNIHKGFDLQKKKDLIELLKKENCPFDETKLDTIEEYNSIRRFAVNNNNDYLDSKIRKLQEFSEISIAPGPHYALGIENYATWTSPIRKYGDMVNHRLLKNIIVNTPHPTLPDTEILKIMNEARRTNRMAERDVKDWLYVEYLEKEIEKKTVFTGDIFDISRGGLKILLQENGAMIFIPFSYISADKESLILDSDNGEIIVNGKTEKRLADTIKVKIAEVNHDTRSIIGALAEPIGNLPLLNPEDVKKKAPAFNKKR</sequence>
<evidence type="ECO:0000256" key="1">
    <source>
        <dbReference type="ARBA" id="ARBA00001849"/>
    </source>
</evidence>
<dbReference type="EMBL" id="JAGFNY010000007">
    <property type="protein sequence ID" value="MBW7569928.1"/>
    <property type="molecule type" value="Genomic_DNA"/>
</dbReference>
<dbReference type="Pfam" id="PF17876">
    <property type="entry name" value="CSD2"/>
    <property type="match status" value="1"/>
</dbReference>
<dbReference type="InterPro" id="IPR001900">
    <property type="entry name" value="RNase_II/R"/>
</dbReference>
<dbReference type="Proteomes" id="UP000731465">
    <property type="component" value="Unassembled WGS sequence"/>
</dbReference>
<evidence type="ECO:0000256" key="7">
    <source>
        <dbReference type="ARBA" id="ARBA00022839"/>
    </source>
</evidence>
<evidence type="ECO:0000256" key="4">
    <source>
        <dbReference type="ARBA" id="ARBA00022490"/>
    </source>
</evidence>
<organism evidence="12 13">
    <name type="scientific">Succinivibrio faecicola</name>
    <dbReference type="NCBI Taxonomy" id="2820300"/>
    <lineage>
        <taxon>Bacteria</taxon>
        <taxon>Pseudomonadati</taxon>
        <taxon>Pseudomonadota</taxon>
        <taxon>Gammaproteobacteria</taxon>
        <taxon>Aeromonadales</taxon>
        <taxon>Succinivibrionaceae</taxon>
        <taxon>Succinivibrio</taxon>
    </lineage>
</organism>
<dbReference type="PROSITE" id="PS01175">
    <property type="entry name" value="RIBONUCLEASE_II"/>
    <property type="match status" value="1"/>
</dbReference>
<dbReference type="SMART" id="SM00357">
    <property type="entry name" value="CSP"/>
    <property type="match status" value="1"/>
</dbReference>
<comment type="catalytic activity">
    <reaction evidence="1">
        <text>Exonucleolytic cleavage in the 3'- to 5'-direction to yield nucleoside 5'-phosphates.</text>
        <dbReference type="EC" id="3.1.13.1"/>
    </reaction>
</comment>
<evidence type="ECO:0000256" key="6">
    <source>
        <dbReference type="ARBA" id="ARBA00022801"/>
    </source>
</evidence>
<feature type="domain" description="RNB" evidence="11">
    <location>
        <begin position="190"/>
        <end position="519"/>
    </location>
</feature>
<evidence type="ECO:0000259" key="10">
    <source>
        <dbReference type="SMART" id="SM00357"/>
    </source>
</evidence>
<dbReference type="Pfam" id="PF00773">
    <property type="entry name" value="RNB"/>
    <property type="match status" value="1"/>
</dbReference>
<dbReference type="GO" id="GO:0008859">
    <property type="term" value="F:exoribonuclease II activity"/>
    <property type="evidence" value="ECO:0007669"/>
    <property type="project" value="UniProtKB-EC"/>
</dbReference>
<keyword evidence="4" id="KW-0963">Cytoplasm</keyword>
<dbReference type="SMART" id="SM00955">
    <property type="entry name" value="RNB"/>
    <property type="match status" value="1"/>
</dbReference>
<dbReference type="InterPro" id="IPR004476">
    <property type="entry name" value="RNase_II/RNase_R"/>
</dbReference>
<evidence type="ECO:0000259" key="11">
    <source>
        <dbReference type="SMART" id="SM00955"/>
    </source>
</evidence>
<evidence type="ECO:0000256" key="3">
    <source>
        <dbReference type="ARBA" id="ARBA00009925"/>
    </source>
</evidence>
<dbReference type="InterPro" id="IPR003029">
    <property type="entry name" value="S1_domain"/>
</dbReference>
<evidence type="ECO:0000256" key="9">
    <source>
        <dbReference type="NCBIfam" id="TIGR02062"/>
    </source>
</evidence>
<keyword evidence="8" id="KW-0694">RNA-binding</keyword>
<comment type="similarity">
    <text evidence="3">Belongs to the RNR ribonuclease family. RNase II subfamily.</text>
</comment>
<dbReference type="SUPFAM" id="SSF50249">
    <property type="entry name" value="Nucleic acid-binding proteins"/>
    <property type="match status" value="4"/>
</dbReference>
<dbReference type="InterPro" id="IPR011804">
    <property type="entry name" value="RNase_II"/>
</dbReference>
<dbReference type="NCBIfam" id="NF003455">
    <property type="entry name" value="PRK05054.1"/>
    <property type="match status" value="1"/>
</dbReference>
<dbReference type="InterPro" id="IPR012340">
    <property type="entry name" value="NA-bd_OB-fold"/>
</dbReference>
<dbReference type="PANTHER" id="PTHR23355">
    <property type="entry name" value="RIBONUCLEASE"/>
    <property type="match status" value="1"/>
</dbReference>
<dbReference type="Gene3D" id="2.40.50.640">
    <property type="match status" value="1"/>
</dbReference>
<name>A0ABS7DF84_9GAMM</name>
<keyword evidence="6 12" id="KW-0378">Hydrolase</keyword>
<gene>
    <name evidence="12" type="ORF">J5V48_03365</name>
</gene>
<dbReference type="Pfam" id="PF00575">
    <property type="entry name" value="S1"/>
    <property type="match status" value="1"/>
</dbReference>
<comment type="subcellular location">
    <subcellularLocation>
        <location evidence="2">Cytoplasm</location>
    </subcellularLocation>
</comment>
<feature type="domain" description="Cold-shock" evidence="10">
    <location>
        <begin position="23"/>
        <end position="79"/>
    </location>
</feature>
<evidence type="ECO:0000313" key="12">
    <source>
        <dbReference type="EMBL" id="MBW7569928.1"/>
    </source>
</evidence>
<keyword evidence="5" id="KW-0540">Nuclease</keyword>
<dbReference type="InterPro" id="IPR050180">
    <property type="entry name" value="RNR_Ribonuclease"/>
</dbReference>
<proteinExistence type="inferred from homology"/>
<keyword evidence="7" id="KW-0269">Exonuclease</keyword>
<dbReference type="InterPro" id="IPR022966">
    <property type="entry name" value="RNase_II/R_CS"/>
</dbReference>
<accession>A0ABS7DF84</accession>
<protein>
    <recommendedName>
        <fullName evidence="9">Exoribonuclease II</fullName>
        <ecNumber evidence="9">3.1.13.1</ecNumber>
    </recommendedName>
</protein>
<dbReference type="Gene3D" id="2.40.50.140">
    <property type="entry name" value="Nucleic acid-binding proteins"/>
    <property type="match status" value="2"/>
</dbReference>
<evidence type="ECO:0000256" key="8">
    <source>
        <dbReference type="ARBA" id="ARBA00022884"/>
    </source>
</evidence>
<evidence type="ECO:0000256" key="2">
    <source>
        <dbReference type="ARBA" id="ARBA00004496"/>
    </source>
</evidence>
<evidence type="ECO:0000313" key="13">
    <source>
        <dbReference type="Proteomes" id="UP000731465"/>
    </source>
</evidence>
<dbReference type="InterPro" id="IPR040476">
    <property type="entry name" value="CSD2"/>
</dbReference>
<keyword evidence="13" id="KW-1185">Reference proteome</keyword>
<dbReference type="InterPro" id="IPR013223">
    <property type="entry name" value="RNase_B_OB_dom"/>
</dbReference>
<reference evidence="12 13" key="1">
    <citation type="submission" date="2021-03" db="EMBL/GenBank/DDBJ databases">
        <title>Succinivibrio sp. nov. isolated from feces of cow.</title>
        <authorList>
            <person name="Choi J.-Y."/>
        </authorList>
    </citation>
    <scope>NUCLEOTIDE SEQUENCE [LARGE SCALE GENOMIC DNA]</scope>
    <source>
        <strain evidence="12 13">AGMB01872</strain>
    </source>
</reference>
<dbReference type="InterPro" id="IPR011129">
    <property type="entry name" value="CSD"/>
</dbReference>
<dbReference type="NCBIfam" id="TIGR02062">
    <property type="entry name" value="RNase_B"/>
    <property type="match status" value="1"/>
</dbReference>
<evidence type="ECO:0000256" key="5">
    <source>
        <dbReference type="ARBA" id="ARBA00022722"/>
    </source>
</evidence>
<dbReference type="EC" id="3.1.13.1" evidence="9"/>